<feature type="region of interest" description="Disordered" evidence="1">
    <location>
        <begin position="115"/>
        <end position="146"/>
    </location>
</feature>
<protein>
    <submittedName>
        <fullName evidence="2">Uncharacterized protein</fullName>
    </submittedName>
</protein>
<dbReference type="EMBL" id="MCFA01000054">
    <property type="protein sequence ID" value="ORY12117.1"/>
    <property type="molecule type" value="Genomic_DNA"/>
</dbReference>
<evidence type="ECO:0000256" key="1">
    <source>
        <dbReference type="SAM" id="MobiDB-lite"/>
    </source>
</evidence>
<dbReference type="AlphaFoldDB" id="A0A1Y1ZQ49"/>
<name>A0A1Y1ZQ49_9PLEO</name>
<proteinExistence type="predicted"/>
<sequence>MCVGLLIARSICDAGPGTVIYGGAGWMDRRMHLGGFASHFEDLQVSFLKPGPLASLQPTSLAATGNSKAHQSPAGNATHAVASCGDIHQAGISVFLSLSLAPLQTAGRQVATSLSRCNPHVSRPSTHPFSENSESQSTWQPRGYVDPRRRVSKSGSEILFRLQVLLLGCKARGKGSYWCRVPFVLQLLASYWRPGETDQKCANIMSRRSMITMSLSALDHKWQVQGQEYWV</sequence>
<comment type="caution">
    <text evidence="2">The sequence shown here is derived from an EMBL/GenBank/DDBJ whole genome shotgun (WGS) entry which is preliminary data.</text>
</comment>
<feature type="compositionally biased region" description="Polar residues" evidence="1">
    <location>
        <begin position="123"/>
        <end position="140"/>
    </location>
</feature>
<dbReference type="Proteomes" id="UP000193144">
    <property type="component" value="Unassembled WGS sequence"/>
</dbReference>
<organism evidence="2 3">
    <name type="scientific">Clohesyomyces aquaticus</name>
    <dbReference type="NCBI Taxonomy" id="1231657"/>
    <lineage>
        <taxon>Eukaryota</taxon>
        <taxon>Fungi</taxon>
        <taxon>Dikarya</taxon>
        <taxon>Ascomycota</taxon>
        <taxon>Pezizomycotina</taxon>
        <taxon>Dothideomycetes</taxon>
        <taxon>Pleosporomycetidae</taxon>
        <taxon>Pleosporales</taxon>
        <taxon>Lindgomycetaceae</taxon>
        <taxon>Clohesyomyces</taxon>
    </lineage>
</organism>
<evidence type="ECO:0000313" key="3">
    <source>
        <dbReference type="Proteomes" id="UP000193144"/>
    </source>
</evidence>
<reference evidence="2 3" key="1">
    <citation type="submission" date="2016-07" db="EMBL/GenBank/DDBJ databases">
        <title>Pervasive Adenine N6-methylation of Active Genes in Fungi.</title>
        <authorList>
            <consortium name="DOE Joint Genome Institute"/>
            <person name="Mondo S.J."/>
            <person name="Dannebaum R.O."/>
            <person name="Kuo R.C."/>
            <person name="Labutti K."/>
            <person name="Haridas S."/>
            <person name="Kuo A."/>
            <person name="Salamov A."/>
            <person name="Ahrendt S.R."/>
            <person name="Lipzen A."/>
            <person name="Sullivan W."/>
            <person name="Andreopoulos W.B."/>
            <person name="Clum A."/>
            <person name="Lindquist E."/>
            <person name="Daum C."/>
            <person name="Ramamoorthy G.K."/>
            <person name="Gryganskyi A."/>
            <person name="Culley D."/>
            <person name="Magnuson J.K."/>
            <person name="James T.Y."/>
            <person name="O'Malley M.A."/>
            <person name="Stajich J.E."/>
            <person name="Spatafora J.W."/>
            <person name="Visel A."/>
            <person name="Grigoriev I.V."/>
        </authorList>
    </citation>
    <scope>NUCLEOTIDE SEQUENCE [LARGE SCALE GENOMIC DNA]</scope>
    <source>
        <strain evidence="2 3">CBS 115471</strain>
    </source>
</reference>
<gene>
    <name evidence="2" type="ORF">BCR34DRAFT_308625</name>
</gene>
<keyword evidence="3" id="KW-1185">Reference proteome</keyword>
<evidence type="ECO:0000313" key="2">
    <source>
        <dbReference type="EMBL" id="ORY12117.1"/>
    </source>
</evidence>
<accession>A0A1Y1ZQ49</accession>